<gene>
    <name evidence="2" type="ORF">HGB41_07475</name>
</gene>
<dbReference type="PROSITE" id="PS51186">
    <property type="entry name" value="GNAT"/>
    <property type="match status" value="1"/>
</dbReference>
<feature type="domain" description="N-acetyltransferase" evidence="1">
    <location>
        <begin position="13"/>
        <end position="175"/>
    </location>
</feature>
<dbReference type="Gene3D" id="3.40.630.30">
    <property type="match status" value="1"/>
</dbReference>
<dbReference type="EMBL" id="JABAIV010000002">
    <property type="protein sequence ID" value="NNG22840.1"/>
    <property type="molecule type" value="Genomic_DNA"/>
</dbReference>
<dbReference type="InterPro" id="IPR051531">
    <property type="entry name" value="N-acetyltransferase"/>
</dbReference>
<comment type="caution">
    <text evidence="2">The sequence shown here is derived from an EMBL/GenBank/DDBJ whole genome shotgun (WGS) entry which is preliminary data.</text>
</comment>
<name>A0A7Y2JYE7_9BURK</name>
<dbReference type="AlphaFoldDB" id="A0A7Y2JYE7"/>
<protein>
    <submittedName>
        <fullName evidence="2">GNAT family N-acetyltransferase</fullName>
    </submittedName>
</protein>
<reference evidence="2 3" key="1">
    <citation type="submission" date="2020-04" db="EMBL/GenBank/DDBJ databases">
        <title>Massilia sp. nov., a cold adapted bacteria isolated from Arctic soil.</title>
        <authorList>
            <person name="Son J."/>
            <person name="Ka J.-O."/>
        </authorList>
    </citation>
    <scope>NUCLEOTIDE SEQUENCE [LARGE SCALE GENOMIC DNA]</scope>
    <source>
        <strain evidence="2 3">ML15P13</strain>
    </source>
</reference>
<dbReference type="InterPro" id="IPR000182">
    <property type="entry name" value="GNAT_dom"/>
</dbReference>
<evidence type="ECO:0000313" key="3">
    <source>
        <dbReference type="Proteomes" id="UP000533905"/>
    </source>
</evidence>
<keyword evidence="3" id="KW-1185">Reference proteome</keyword>
<proteinExistence type="predicted"/>
<dbReference type="PANTHER" id="PTHR43792:SF1">
    <property type="entry name" value="N-ACETYLTRANSFERASE DOMAIN-CONTAINING PROTEIN"/>
    <property type="match status" value="1"/>
</dbReference>
<evidence type="ECO:0000313" key="2">
    <source>
        <dbReference type="EMBL" id="NNG22840.1"/>
    </source>
</evidence>
<dbReference type="GO" id="GO:0016747">
    <property type="term" value="F:acyltransferase activity, transferring groups other than amino-acyl groups"/>
    <property type="evidence" value="ECO:0007669"/>
    <property type="project" value="InterPro"/>
</dbReference>
<dbReference type="Proteomes" id="UP000533905">
    <property type="component" value="Unassembled WGS sequence"/>
</dbReference>
<accession>A0A7Y2JYE7</accession>
<dbReference type="PANTHER" id="PTHR43792">
    <property type="entry name" value="GNAT FAMILY, PUTATIVE (AFU_ORTHOLOGUE AFUA_3G00765)-RELATED-RELATED"/>
    <property type="match status" value="1"/>
</dbReference>
<organism evidence="2 3">
    <name type="scientific">Telluria aromaticivorans</name>
    <dbReference type="NCBI Taxonomy" id="2725995"/>
    <lineage>
        <taxon>Bacteria</taxon>
        <taxon>Pseudomonadati</taxon>
        <taxon>Pseudomonadota</taxon>
        <taxon>Betaproteobacteria</taxon>
        <taxon>Burkholderiales</taxon>
        <taxon>Oxalobacteraceae</taxon>
        <taxon>Telluria group</taxon>
        <taxon>Telluria</taxon>
    </lineage>
</organism>
<keyword evidence="2" id="KW-0808">Transferase</keyword>
<evidence type="ECO:0000259" key="1">
    <source>
        <dbReference type="PROSITE" id="PS51186"/>
    </source>
</evidence>
<sequence length="176" mass="18868">MPGRAEVLRTARLRLRLAAPGDAAFYLELVNDPAFIAHIGDRGLRTLDAAERAIEEGPVAMQRSRGHSLYVVELLDGGTPIGLSGLVKREALEDVDIGYAFLARHRGQGYAFEAAQAVAGHARTLGIARLAAITDPENAASIGLLLKLGLRFERFAVLNPGQPGVNVYLMELAAQE</sequence>
<dbReference type="InterPro" id="IPR016181">
    <property type="entry name" value="Acyl_CoA_acyltransferase"/>
</dbReference>
<dbReference type="SUPFAM" id="SSF55729">
    <property type="entry name" value="Acyl-CoA N-acyltransferases (Nat)"/>
    <property type="match status" value="1"/>
</dbReference>
<dbReference type="RefSeq" id="WP_171082743.1">
    <property type="nucleotide sequence ID" value="NZ_JABAIV010000002.1"/>
</dbReference>
<dbReference type="Pfam" id="PF13302">
    <property type="entry name" value="Acetyltransf_3"/>
    <property type="match status" value="1"/>
</dbReference>